<dbReference type="EMBL" id="SNRW01006122">
    <property type="protein sequence ID" value="KAA6383676.1"/>
    <property type="molecule type" value="Genomic_DNA"/>
</dbReference>
<feature type="compositionally biased region" description="Basic and acidic residues" evidence="1">
    <location>
        <begin position="96"/>
        <end position="111"/>
    </location>
</feature>
<name>A0A5J4VMK9_9EUKA</name>
<feature type="compositionally biased region" description="Basic and acidic residues" evidence="1">
    <location>
        <begin position="120"/>
        <end position="136"/>
    </location>
</feature>
<evidence type="ECO:0000313" key="2">
    <source>
        <dbReference type="EMBL" id="KAA6383676.1"/>
    </source>
</evidence>
<gene>
    <name evidence="2" type="ORF">EZS28_020794</name>
</gene>
<feature type="region of interest" description="Disordered" evidence="1">
    <location>
        <begin position="96"/>
        <end position="136"/>
    </location>
</feature>
<dbReference type="Proteomes" id="UP000324800">
    <property type="component" value="Unassembled WGS sequence"/>
</dbReference>
<dbReference type="AlphaFoldDB" id="A0A5J4VMK9"/>
<accession>A0A5J4VMK9</accession>
<evidence type="ECO:0000313" key="3">
    <source>
        <dbReference type="Proteomes" id="UP000324800"/>
    </source>
</evidence>
<evidence type="ECO:0008006" key="4">
    <source>
        <dbReference type="Google" id="ProtNLM"/>
    </source>
</evidence>
<organism evidence="2 3">
    <name type="scientific">Streblomastix strix</name>
    <dbReference type="NCBI Taxonomy" id="222440"/>
    <lineage>
        <taxon>Eukaryota</taxon>
        <taxon>Metamonada</taxon>
        <taxon>Preaxostyla</taxon>
        <taxon>Oxymonadida</taxon>
        <taxon>Streblomastigidae</taxon>
        <taxon>Streblomastix</taxon>
    </lineage>
</organism>
<evidence type="ECO:0000256" key="1">
    <source>
        <dbReference type="SAM" id="MobiDB-lite"/>
    </source>
</evidence>
<proteinExistence type="predicted"/>
<protein>
    <recommendedName>
        <fullName evidence="4">Hemerythrin-like domain-containing protein</fullName>
    </recommendedName>
</protein>
<comment type="caution">
    <text evidence="2">The sequence shown here is derived from an EMBL/GenBank/DDBJ whole genome shotgun (WGS) entry which is preliminary data.</text>
</comment>
<sequence>LDHLIKGEEHSIHQDADLVRYGLQRHLREELRFIQRMHYKQYEKFWQHELNNIAKQFSHLLNRYDEGVDIKEAMVALFDYIINIHILEDDRTISEMSKAEQEEKNKKKLEEANDMENEDGDQKQKENDNNEKEAKK</sequence>
<feature type="non-terminal residue" evidence="2">
    <location>
        <position position="1"/>
    </location>
</feature>
<reference evidence="2 3" key="1">
    <citation type="submission" date="2019-03" db="EMBL/GenBank/DDBJ databases">
        <title>Single cell metagenomics reveals metabolic interactions within the superorganism composed of flagellate Streblomastix strix and complex community of Bacteroidetes bacteria on its surface.</title>
        <authorList>
            <person name="Treitli S.C."/>
            <person name="Kolisko M."/>
            <person name="Husnik F."/>
            <person name="Keeling P."/>
            <person name="Hampl V."/>
        </authorList>
    </citation>
    <scope>NUCLEOTIDE SEQUENCE [LARGE SCALE GENOMIC DNA]</scope>
    <source>
        <strain evidence="2">ST1C</strain>
    </source>
</reference>